<evidence type="ECO:0000256" key="7">
    <source>
        <dbReference type="ARBA" id="ARBA00022777"/>
    </source>
</evidence>
<feature type="domain" description="Isocitrate dehydrogenase kinase/phosphatase (AceK) regulatory" evidence="13">
    <location>
        <begin position="10"/>
        <end position="311"/>
    </location>
</feature>
<evidence type="ECO:0000256" key="10">
    <source>
        <dbReference type="ARBA" id="ARBA00022912"/>
    </source>
</evidence>
<comment type="caution">
    <text evidence="14">The sequence shown here is derived from an EMBL/GenBank/DDBJ whole genome shotgun (WGS) entry which is preliminary data.</text>
</comment>
<keyword evidence="8 11" id="KW-0378">Hydrolase</keyword>
<evidence type="ECO:0000313" key="14">
    <source>
        <dbReference type="EMBL" id="MFC3852306.1"/>
    </source>
</evidence>
<name>A0ABV7ZVY6_9GAMM</name>
<dbReference type="Pfam" id="PF20423">
    <property type="entry name" value="AceK_regulatory"/>
    <property type="match status" value="1"/>
</dbReference>
<reference evidence="15" key="1">
    <citation type="journal article" date="2019" name="Int. J. Syst. Evol. Microbiol.">
        <title>The Global Catalogue of Microorganisms (GCM) 10K type strain sequencing project: providing services to taxonomists for standard genome sequencing and annotation.</title>
        <authorList>
            <consortium name="The Broad Institute Genomics Platform"/>
            <consortium name="The Broad Institute Genome Sequencing Center for Infectious Disease"/>
            <person name="Wu L."/>
            <person name="Ma J."/>
        </authorList>
    </citation>
    <scope>NUCLEOTIDE SEQUENCE [LARGE SCALE GENOMIC DNA]</scope>
    <source>
        <strain evidence="15">IBRC 10765</strain>
    </source>
</reference>
<evidence type="ECO:0000256" key="6">
    <source>
        <dbReference type="ARBA" id="ARBA00022741"/>
    </source>
</evidence>
<evidence type="ECO:0000256" key="1">
    <source>
        <dbReference type="ARBA" id="ARBA00022435"/>
    </source>
</evidence>
<feature type="binding site" evidence="11">
    <location>
        <position position="339"/>
    </location>
    <ligand>
        <name>ATP</name>
        <dbReference type="ChEBI" id="CHEBI:30616"/>
    </ligand>
</feature>
<dbReference type="RefSeq" id="WP_380694312.1">
    <property type="nucleotide sequence ID" value="NZ_JBHRYR010000002.1"/>
</dbReference>
<evidence type="ECO:0000256" key="11">
    <source>
        <dbReference type="HAMAP-Rule" id="MF_00747"/>
    </source>
</evidence>
<dbReference type="HAMAP" id="MF_00747">
    <property type="entry name" value="AceK"/>
    <property type="match status" value="1"/>
</dbReference>
<comment type="catalytic activity">
    <reaction evidence="11">
        <text>L-seryl-[isocitrate dehydrogenase] + ATP = O-phospho-L-seryl-[isocitrate dehydrogenase] + ADP + H(+)</text>
        <dbReference type="Rhea" id="RHEA:43540"/>
        <dbReference type="Rhea" id="RHEA-COMP:10605"/>
        <dbReference type="Rhea" id="RHEA-COMP:10606"/>
        <dbReference type="ChEBI" id="CHEBI:15378"/>
        <dbReference type="ChEBI" id="CHEBI:29999"/>
        <dbReference type="ChEBI" id="CHEBI:30616"/>
        <dbReference type="ChEBI" id="CHEBI:83421"/>
        <dbReference type="ChEBI" id="CHEBI:456216"/>
        <dbReference type="EC" id="2.7.11.5"/>
    </reaction>
</comment>
<feature type="active site" evidence="11">
    <location>
        <position position="374"/>
    </location>
</feature>
<keyword evidence="10 11" id="KW-0904">Protein phosphatase</keyword>
<keyword evidence="4 11" id="KW-0816">Tricarboxylic acid cycle</keyword>
<dbReference type="InterPro" id="IPR046854">
    <property type="entry name" value="AceK_regulatory"/>
</dbReference>
<dbReference type="Pfam" id="PF06315">
    <property type="entry name" value="AceK_kinase"/>
    <property type="match status" value="1"/>
</dbReference>
<evidence type="ECO:0000256" key="4">
    <source>
        <dbReference type="ARBA" id="ARBA00022532"/>
    </source>
</evidence>
<keyword evidence="5 11" id="KW-0808">Transferase</keyword>
<keyword evidence="3 11" id="KW-0723">Serine/threonine-protein kinase</keyword>
<keyword evidence="2 11" id="KW-0963">Cytoplasm</keyword>
<keyword evidence="6 11" id="KW-0547">Nucleotide-binding</keyword>
<dbReference type="PIRSF" id="PIRSF000719">
    <property type="entry name" value="AceK"/>
    <property type="match status" value="1"/>
</dbReference>
<feature type="binding site" evidence="11">
    <location>
        <begin position="318"/>
        <end position="324"/>
    </location>
    <ligand>
        <name>ATP</name>
        <dbReference type="ChEBI" id="CHEBI:30616"/>
    </ligand>
</feature>
<keyword evidence="7 11" id="KW-0418">Kinase</keyword>
<dbReference type="GO" id="GO:0008772">
    <property type="term" value="F:[isocitrate dehydrogenase (NADP+)] kinase activity"/>
    <property type="evidence" value="ECO:0007669"/>
    <property type="project" value="UniProtKB-EC"/>
</dbReference>
<accession>A0ABV7ZVY6</accession>
<dbReference type="InterPro" id="IPR046855">
    <property type="entry name" value="AceK_kinase"/>
</dbReference>
<comment type="similarity">
    <text evidence="11">Belongs to the AceK family.</text>
</comment>
<dbReference type="Proteomes" id="UP001595617">
    <property type="component" value="Unassembled WGS sequence"/>
</dbReference>
<sequence>MSEPTARLIAQRICQGFDEHYSRFRLITQGAQTRFEAAAWHQGQQRHRERIHLYEDSVAHTVAQIRAEYPAMTQVDAALWRVVKQSFCRLMLQHRQPELAETFFNSVFCHLFDRQYYHNEFIFVDSYADEILTVRDSHAYASYYPRMDGFENNIQDILHSFDLKLPFEDLERDVIRLRDSFYKQSSVAIGPSDNLRIDILSNLFFRNKAAYVVGRVVSKDAHQPCVVPILVNENRQLYLDALLMDASDVSIVFGFARSYFMVDTIDPSGIVRFLKELMPNKRKSELYNAIGLHKHGKTVFYRDLLIHLKESADKFVIAPGIEGMVMSVFTLPSYPYVFKIIKDKFAPSKSNTKQGVKEKYQQVKHHDRAGRMADTLEYRHVALPRSRFADELVEELLRVAPSEVSLDGDDVIIGHLYIERRMTPLNLYLDQATPAQAADAIIDYGLAIKEIAATNLFPGDMLHKNFGVTRVHRVVFYDYDEVCYLNECNFRNIPEAQTLEQEMASEPWYSVHPNDVFPEEFRHFLVTDKVDKDLFQRVHGDLLTADYWRGLQQRLQEGFVEDVFPYHENKRFSFQYGDDI</sequence>
<comment type="function">
    <text evidence="11">Bifunctional enzyme which can phosphorylate or dephosphorylate isocitrate dehydrogenase (IDH) on a specific serine residue. This is a regulatory mechanism which enables bacteria to bypass the Krebs cycle via the glyoxylate shunt in response to the source of carbon. When bacteria are grown on glucose, IDH is fully active and unphosphorylated, but when grown on acetate or ethanol, the activity of IDH declines drastically concomitant with its phosphorylation.</text>
</comment>
<dbReference type="EC" id="3.1.3.-" evidence="11"/>
<feature type="domain" description="Isocitrate dehydrogenase kinase/phosphatase (AceK) kinase" evidence="12">
    <location>
        <begin position="313"/>
        <end position="567"/>
    </location>
</feature>
<gene>
    <name evidence="11 14" type="primary">aceK</name>
    <name evidence="14" type="ORF">ACFOOG_05595</name>
</gene>
<evidence type="ECO:0000259" key="12">
    <source>
        <dbReference type="Pfam" id="PF06315"/>
    </source>
</evidence>
<keyword evidence="9 11" id="KW-0067">ATP-binding</keyword>
<proteinExistence type="inferred from homology"/>
<dbReference type="EC" id="2.7.11.5" evidence="11"/>
<protein>
    <recommendedName>
        <fullName evidence="11">Isocitrate dehydrogenase kinase/phosphatase</fullName>
        <shortName evidence="11">IDH kinase/phosphatase</shortName>
        <shortName evidence="11">IDHK/P</shortName>
        <ecNumber evidence="11">2.7.11.5</ecNumber>
        <ecNumber evidence="11">3.1.3.-</ecNumber>
    </recommendedName>
</protein>
<organism evidence="14 15">
    <name type="scientific">Saccharospirillum mangrovi</name>
    <dbReference type="NCBI Taxonomy" id="2161747"/>
    <lineage>
        <taxon>Bacteria</taxon>
        <taxon>Pseudomonadati</taxon>
        <taxon>Pseudomonadota</taxon>
        <taxon>Gammaproteobacteria</taxon>
        <taxon>Oceanospirillales</taxon>
        <taxon>Saccharospirillaceae</taxon>
        <taxon>Saccharospirillum</taxon>
    </lineage>
</organism>
<evidence type="ECO:0000256" key="2">
    <source>
        <dbReference type="ARBA" id="ARBA00022490"/>
    </source>
</evidence>
<dbReference type="PANTHER" id="PTHR39559">
    <property type="match status" value="1"/>
</dbReference>
<comment type="subcellular location">
    <subcellularLocation>
        <location evidence="11">Cytoplasm</location>
    </subcellularLocation>
</comment>
<keyword evidence="1 11" id="KW-0329">Glyoxylate bypass</keyword>
<dbReference type="InterPro" id="IPR010452">
    <property type="entry name" value="Isocitrate_DH_AceK"/>
</dbReference>
<evidence type="ECO:0000256" key="8">
    <source>
        <dbReference type="ARBA" id="ARBA00022801"/>
    </source>
</evidence>
<evidence type="ECO:0000256" key="9">
    <source>
        <dbReference type="ARBA" id="ARBA00022840"/>
    </source>
</evidence>
<dbReference type="PANTHER" id="PTHR39559:SF1">
    <property type="entry name" value="ISOCITRATE DEHYDROGENASE KINASE_PHOSPHATASE"/>
    <property type="match status" value="1"/>
</dbReference>
<evidence type="ECO:0000313" key="15">
    <source>
        <dbReference type="Proteomes" id="UP001595617"/>
    </source>
</evidence>
<evidence type="ECO:0000256" key="5">
    <source>
        <dbReference type="ARBA" id="ARBA00022679"/>
    </source>
</evidence>
<evidence type="ECO:0000256" key="3">
    <source>
        <dbReference type="ARBA" id="ARBA00022527"/>
    </source>
</evidence>
<evidence type="ECO:0000259" key="13">
    <source>
        <dbReference type="Pfam" id="PF20423"/>
    </source>
</evidence>
<dbReference type="GO" id="GO:0016787">
    <property type="term" value="F:hydrolase activity"/>
    <property type="evidence" value="ECO:0007669"/>
    <property type="project" value="UniProtKB-KW"/>
</dbReference>
<dbReference type="NCBIfam" id="NF002804">
    <property type="entry name" value="PRK02946.1"/>
    <property type="match status" value="1"/>
</dbReference>
<keyword evidence="15" id="KW-1185">Reference proteome</keyword>
<dbReference type="EMBL" id="JBHRYR010000002">
    <property type="protein sequence ID" value="MFC3852306.1"/>
    <property type="molecule type" value="Genomic_DNA"/>
</dbReference>